<proteinExistence type="inferred from homology"/>
<dbReference type="Pfam" id="PF00994">
    <property type="entry name" value="MoCF_biosynth"/>
    <property type="match status" value="1"/>
</dbReference>
<keyword evidence="4" id="KW-1185">Reference proteome</keyword>
<dbReference type="InterPro" id="IPR001453">
    <property type="entry name" value="MoaB/Mog_dom"/>
</dbReference>
<evidence type="ECO:0000259" key="2">
    <source>
        <dbReference type="SMART" id="SM00852"/>
    </source>
</evidence>
<keyword evidence="1" id="KW-0501">Molybdenum cofactor biosynthesis</keyword>
<organism evidence="3 4">
    <name type="scientific">Sporomusa ovata</name>
    <dbReference type="NCBI Taxonomy" id="2378"/>
    <lineage>
        <taxon>Bacteria</taxon>
        <taxon>Bacillati</taxon>
        <taxon>Bacillota</taxon>
        <taxon>Negativicutes</taxon>
        <taxon>Selenomonadales</taxon>
        <taxon>Sporomusaceae</taxon>
        <taxon>Sporomusa</taxon>
    </lineage>
</organism>
<dbReference type="EC" id="2.10.1.1" evidence="1"/>
<dbReference type="PANTHER" id="PTHR10192">
    <property type="entry name" value="MOLYBDOPTERIN BIOSYNTHESIS PROTEIN"/>
    <property type="match status" value="1"/>
</dbReference>
<dbReference type="Proteomes" id="UP000049855">
    <property type="component" value="Unassembled WGS sequence"/>
</dbReference>
<dbReference type="UniPathway" id="UPA00344"/>
<dbReference type="CDD" id="cd03522">
    <property type="entry name" value="MoeA_like"/>
    <property type="match status" value="1"/>
</dbReference>
<evidence type="ECO:0000256" key="1">
    <source>
        <dbReference type="RuleBase" id="RU365090"/>
    </source>
</evidence>
<dbReference type="RefSeq" id="WP_021167672.1">
    <property type="nucleotide sequence ID" value="NZ_CTRP01000008.1"/>
</dbReference>
<dbReference type="GO" id="GO:0006777">
    <property type="term" value="P:Mo-molybdopterin cofactor biosynthetic process"/>
    <property type="evidence" value="ECO:0007669"/>
    <property type="project" value="UniProtKB-UniRule"/>
</dbReference>
<comment type="function">
    <text evidence="1">Catalyzes the insertion of molybdate into adenylated molybdopterin with the concomitant release of AMP.</text>
</comment>
<sequence>MKVVSVYEAEGMVLCHDITEIVPGKSKGRAFKKGHVVKSEDIPKLLNLGKEHLYVWEINENALHENDAAIRIAKAAAGQGITLTEPVEGKVELRAKMAGLLKINTSALEKINDIDEIVLATIHSNQMVDAGDVIAGSRVVPLVINTDKIRDVEKIGKEFFPIVEIKPLRSLKVGVVTTGSEVYHGRIQDQFGPVIQRKITELGSQILRQVFSDDNVAMISESIQTLIKEGAEMIITTGGMSVDPDDVTPAGIKEAGGYVIAYGAPVLPGSMFMLARIGDIPVLGLPGCVMYHKTTIFDLLVPRILAGEEITRKDISRLAHGGYCFNCDLCQYPHCTFGKGS</sequence>
<dbReference type="SMART" id="SM00852">
    <property type="entry name" value="MoCF_biosynth"/>
    <property type="match status" value="1"/>
</dbReference>
<evidence type="ECO:0000313" key="4">
    <source>
        <dbReference type="Proteomes" id="UP000049855"/>
    </source>
</evidence>
<comment type="pathway">
    <text evidence="1">Cofactor biosynthesis; molybdopterin biosynthesis.</text>
</comment>
<accession>A0A0U1KX83</accession>
<gene>
    <name evidence="3" type="ORF">SpAn4DRAFT_4727</name>
</gene>
<keyword evidence="1" id="KW-0500">Molybdenum</keyword>
<dbReference type="SUPFAM" id="SSF53218">
    <property type="entry name" value="Molybdenum cofactor biosynthesis proteins"/>
    <property type="match status" value="1"/>
</dbReference>
<feature type="domain" description="MoaB/Mog" evidence="2">
    <location>
        <begin position="174"/>
        <end position="306"/>
    </location>
</feature>
<keyword evidence="1" id="KW-0479">Metal-binding</keyword>
<dbReference type="EMBL" id="CTRP01000008">
    <property type="protein sequence ID" value="CQR72038.1"/>
    <property type="molecule type" value="Genomic_DNA"/>
</dbReference>
<protein>
    <recommendedName>
        <fullName evidence="1">Molybdopterin molybdenumtransferase</fullName>
        <ecNumber evidence="1">2.10.1.1</ecNumber>
    </recommendedName>
</protein>
<dbReference type="AlphaFoldDB" id="A0A0U1KX83"/>
<dbReference type="InterPro" id="IPR038987">
    <property type="entry name" value="MoeA-like"/>
</dbReference>
<dbReference type="PANTHER" id="PTHR10192:SF28">
    <property type="entry name" value="MOLYBDOPTERIN MOLYBDENUMTRANSFERASE"/>
    <property type="match status" value="1"/>
</dbReference>
<evidence type="ECO:0000313" key="3">
    <source>
        <dbReference type="EMBL" id="CQR72038.1"/>
    </source>
</evidence>
<comment type="similarity">
    <text evidence="1">Belongs to the MoeA family.</text>
</comment>
<keyword evidence="1" id="KW-0808">Transferase</keyword>
<comment type="catalytic activity">
    <reaction evidence="1">
        <text>adenylyl-molybdopterin + molybdate = Mo-molybdopterin + AMP + H(+)</text>
        <dbReference type="Rhea" id="RHEA:35047"/>
        <dbReference type="ChEBI" id="CHEBI:15378"/>
        <dbReference type="ChEBI" id="CHEBI:36264"/>
        <dbReference type="ChEBI" id="CHEBI:62727"/>
        <dbReference type="ChEBI" id="CHEBI:71302"/>
        <dbReference type="ChEBI" id="CHEBI:456215"/>
    </reaction>
</comment>
<comment type="cofactor">
    <cofactor evidence="1">
        <name>Mg(2+)</name>
        <dbReference type="ChEBI" id="CHEBI:18420"/>
    </cofactor>
</comment>
<dbReference type="GO" id="GO:0061599">
    <property type="term" value="F:molybdopterin molybdotransferase activity"/>
    <property type="evidence" value="ECO:0007669"/>
    <property type="project" value="UniProtKB-UniRule"/>
</dbReference>
<keyword evidence="1" id="KW-0460">Magnesium</keyword>
<name>A0A0U1KX83_9FIRM</name>
<dbReference type="Gene3D" id="3.40.980.10">
    <property type="entry name" value="MoaB/Mog-like domain"/>
    <property type="match status" value="1"/>
</dbReference>
<reference evidence="4" key="1">
    <citation type="submission" date="2015-03" db="EMBL/GenBank/DDBJ databases">
        <authorList>
            <person name="Nijsse Bart"/>
        </authorList>
    </citation>
    <scope>NUCLEOTIDE SEQUENCE [LARGE SCALE GENOMIC DNA]</scope>
</reference>
<dbReference type="GO" id="GO:0046872">
    <property type="term" value="F:metal ion binding"/>
    <property type="evidence" value="ECO:0007669"/>
    <property type="project" value="UniProtKB-UniRule"/>
</dbReference>
<dbReference type="GO" id="GO:0005829">
    <property type="term" value="C:cytosol"/>
    <property type="evidence" value="ECO:0007669"/>
    <property type="project" value="TreeGrafter"/>
</dbReference>
<dbReference type="InterPro" id="IPR036425">
    <property type="entry name" value="MoaB/Mog-like_dom_sf"/>
</dbReference>